<dbReference type="EC" id="2.7.7.48" evidence="1 7"/>
<keyword evidence="4 7" id="KW-0548">Nucleotidyltransferase</keyword>
<keyword evidence="2 7" id="KW-0696">RNA-directed RNA polymerase</keyword>
<dbReference type="InterPro" id="IPR043502">
    <property type="entry name" value="DNA/RNA_pol_sf"/>
</dbReference>
<protein>
    <recommendedName>
        <fullName evidence="1 7">RNA-directed RNA polymerase</fullName>
        <ecNumber evidence="1 7">2.7.7.48</ecNumber>
    </recommendedName>
</protein>
<dbReference type="InterPro" id="IPR001795">
    <property type="entry name" value="RNA-dir_pol_luteovirus"/>
</dbReference>
<keyword evidence="7" id="KW-0693">Viral RNA replication</keyword>
<keyword evidence="5 7" id="KW-0547">Nucleotide-binding</keyword>
<evidence type="ECO:0000256" key="6">
    <source>
        <dbReference type="ARBA" id="ARBA00048744"/>
    </source>
</evidence>
<dbReference type="GO" id="GO:0000166">
    <property type="term" value="F:nucleotide binding"/>
    <property type="evidence" value="ECO:0007669"/>
    <property type="project" value="UniProtKB-KW"/>
</dbReference>
<name>A0A8U0LTA5_9VIRU</name>
<dbReference type="GO" id="GO:0003968">
    <property type="term" value="F:RNA-directed RNA polymerase activity"/>
    <property type="evidence" value="ECO:0007669"/>
    <property type="project" value="UniProtKB-KW"/>
</dbReference>
<accession>A0A8U0LTA5</accession>
<evidence type="ECO:0000256" key="4">
    <source>
        <dbReference type="ARBA" id="ARBA00022695"/>
    </source>
</evidence>
<dbReference type="RefSeq" id="YP_010840905.1">
    <property type="nucleotide sequence ID" value="NC_079113.1"/>
</dbReference>
<evidence type="ECO:0000313" key="8">
    <source>
        <dbReference type="EMBL" id="UPH33984.1"/>
    </source>
</evidence>
<evidence type="ECO:0000256" key="7">
    <source>
        <dbReference type="RuleBase" id="RU364050"/>
    </source>
</evidence>
<evidence type="ECO:0000313" key="9">
    <source>
        <dbReference type="Proteomes" id="UP001158214"/>
    </source>
</evidence>
<organism evidence="8 9">
    <name type="scientific">Cordyceps chanhua alternavirus 1</name>
    <dbReference type="NCBI Taxonomy" id="2936613"/>
    <lineage>
        <taxon>Viruses</taxon>
        <taxon>Riboviria</taxon>
        <taxon>Orthornavirae</taxon>
        <taxon>Duplornaviricota</taxon>
        <taxon>Chrymotiviricetes</taxon>
        <taxon>Ghabrivirales</taxon>
        <taxon>Gammatotivirineae</taxon>
        <taxon>Alternaviridae</taxon>
        <taxon>Alternavirus</taxon>
        <taxon>Alternavirus cordycipitae</taxon>
    </lineage>
</organism>
<dbReference type="GO" id="GO:0006351">
    <property type="term" value="P:DNA-templated transcription"/>
    <property type="evidence" value="ECO:0007669"/>
    <property type="project" value="InterPro"/>
</dbReference>
<dbReference type="GO" id="GO:0003723">
    <property type="term" value="F:RNA binding"/>
    <property type="evidence" value="ECO:0007669"/>
    <property type="project" value="InterPro"/>
</dbReference>
<dbReference type="GeneID" id="80554609"/>
<evidence type="ECO:0000256" key="2">
    <source>
        <dbReference type="ARBA" id="ARBA00022484"/>
    </source>
</evidence>
<dbReference type="Pfam" id="PF02123">
    <property type="entry name" value="RdRP_4"/>
    <property type="match status" value="1"/>
</dbReference>
<dbReference type="SUPFAM" id="SSF56672">
    <property type="entry name" value="DNA/RNA polymerases"/>
    <property type="match status" value="1"/>
</dbReference>
<keyword evidence="9" id="KW-1185">Reference proteome</keyword>
<proteinExistence type="predicted"/>
<comment type="catalytic activity">
    <reaction evidence="6 7">
        <text>RNA(n) + a ribonucleoside 5'-triphosphate = RNA(n+1) + diphosphate</text>
        <dbReference type="Rhea" id="RHEA:21248"/>
        <dbReference type="Rhea" id="RHEA-COMP:14527"/>
        <dbReference type="Rhea" id="RHEA-COMP:17342"/>
        <dbReference type="ChEBI" id="CHEBI:33019"/>
        <dbReference type="ChEBI" id="CHEBI:61557"/>
        <dbReference type="ChEBI" id="CHEBI:140395"/>
        <dbReference type="EC" id="2.7.7.48"/>
    </reaction>
</comment>
<keyword evidence="3 7" id="KW-0808">Transferase</keyword>
<evidence type="ECO:0000256" key="3">
    <source>
        <dbReference type="ARBA" id="ARBA00022679"/>
    </source>
</evidence>
<evidence type="ECO:0000256" key="1">
    <source>
        <dbReference type="ARBA" id="ARBA00012494"/>
    </source>
</evidence>
<dbReference type="Proteomes" id="UP001158214">
    <property type="component" value="Genome"/>
</dbReference>
<dbReference type="KEGG" id="vg:80554609"/>
<sequence>MMRSAHVLLDNAKYVASLPAARRFLGPEPVWWGVEDEGSATSSTLFAGTDSDAKCLSRLWSPSAFWVPTFQPSGFPIFCVGNRLLADSYLSALTAAGVDATLVEDVPSACERVFFGVSVFLVPNGGYQLPFYTFQGEFVDPDLVSWVAKPLSDGRPHADAYMKFKTSPIMCTEDVYGTLGVWAWGDLEKLTAQITVSTEPFDLVVWARMWDMLDKKEAAKALVWGDALWSREKRYKQRNYFDVCSLYVVAHDTWDKQGCGDLFREVAQAVLCECVTARMDYERMYFTCFWLWTTQYWSSLCEYVLKWRLLHATKAQWTAICKETTAVVTRTWMFPMSNRQHIASCYFLNAEDLNGFSDADAMKGEISVEVLKYALNNFKYTFPGVNEGERDFESYLSELERGCYSLLEPIYRTYADKARTWDEFVSLRSAWAAGGVAGRRSRDVLGTQVSPPGAAKAYVMTMSDKSEWARDWGALYIEVAGKLDERGVDRTLSATDMRDQTTEGFLFEPLRNRYPTVGLDIGESPADTMARHLNLVVASKGPVQYLSDGRILVAWDWSKWDHYVHMAEHLVVVRTMRKLVSRYVRPEVAPDMLRELDVLERGHREAIFRSQAFADEHYSRLVDDIVSGSGGRAKRLNDTSVWVREPAGQQSGRRSTLETNTIIGTSRLLVRDAEITGRSASLKSRTSIYVLNRADDVAELFESYAAGKRAVEAMLAQGHLANPKKQVAQWRSIVYFRVLYSGGAMRAFPPRAVYAAASGHPNKGSGSEQSGIDKLRSVSTGLEMWARRGGWMTMAKALYADAEDFFLRTRIWTQECHLNPRAQPVRFKLAPEVLHAAPESGGVGVLPPGQYEFDYSIKVGRSQFELDAKYWRKLVDGHAETAKGPGLYDLEVQAAKWVSSATGVSPSPKSQGLFVDKWARGRSQQDGSGLAITWARNARLCEVACRWHVDKNTAAHKTDWESWPVLASLRVFRQALVRASRSVGGAEVRETLRDIRGPPAYGMFKSQYYGYADVIYADSGKDPGVLRALAGGSALGRDYLACSGEFPDWLKAMHLEGKLGAAGAWHKLMPASWAGWLDATVAKALFEACRSVPEIRKSRQQLLYCRARITSFAVSLFRNTYPLLFLH</sequence>
<reference evidence="8" key="1">
    <citation type="journal article" date="2022" name="Arch. Virol.">
        <title>Molecular characterization of a novel alternavirus infecting the entomopathogenic fungus Cordyceps chanhua.</title>
        <authorList>
            <person name="Zhang Y."/>
            <person name="Shi N."/>
            <person name="Wang P."/>
            <person name="Zhu Q."/>
            <person name="Yang G."/>
            <person name="Huang B."/>
        </authorList>
    </citation>
    <scope>NUCLEOTIDE SEQUENCE</scope>
</reference>
<evidence type="ECO:0000256" key="5">
    <source>
        <dbReference type="ARBA" id="ARBA00022741"/>
    </source>
</evidence>
<dbReference type="EMBL" id="OK481552">
    <property type="protein sequence ID" value="UPH33984.1"/>
    <property type="molecule type" value="Genomic_RNA"/>
</dbReference>